<gene>
    <name evidence="5" type="ORF">MVES_000818</name>
</gene>
<protein>
    <submittedName>
        <fullName evidence="5">Uncharacterized protein</fullName>
    </submittedName>
</protein>
<dbReference type="OrthoDB" id="10057496at2759"/>
<evidence type="ECO:0000256" key="3">
    <source>
        <dbReference type="PROSITE-ProRule" id="PRU00023"/>
    </source>
</evidence>
<dbReference type="Proteomes" id="UP000232875">
    <property type="component" value="Unassembled WGS sequence"/>
</dbReference>
<keyword evidence="1" id="KW-0677">Repeat</keyword>
<dbReference type="PROSITE" id="PS50088">
    <property type="entry name" value="ANK_REPEAT"/>
    <property type="match status" value="2"/>
</dbReference>
<keyword evidence="6" id="KW-1185">Reference proteome</keyword>
<dbReference type="InterPro" id="IPR036770">
    <property type="entry name" value="Ankyrin_rpt-contain_sf"/>
</dbReference>
<dbReference type="PROSITE" id="PS50297">
    <property type="entry name" value="ANK_REP_REGION"/>
    <property type="match status" value="2"/>
</dbReference>
<dbReference type="PRINTS" id="PR01415">
    <property type="entry name" value="ANKYRIN"/>
</dbReference>
<dbReference type="Pfam" id="PF12796">
    <property type="entry name" value="Ank_2"/>
    <property type="match status" value="1"/>
</dbReference>
<reference evidence="5 6" key="1">
    <citation type="submission" date="2017-10" db="EMBL/GenBank/DDBJ databases">
        <title>A novel species of cold-tolerant Malassezia isolated from bats.</title>
        <authorList>
            <person name="Lorch J.M."/>
            <person name="Palmer J.M."/>
            <person name="Vanderwolf K.J."/>
            <person name="Schmidt K.Z."/>
            <person name="Verant M.L."/>
            <person name="Weller T.J."/>
            <person name="Blehert D.S."/>
        </authorList>
    </citation>
    <scope>NUCLEOTIDE SEQUENCE [LARGE SCALE GENOMIC DNA]</scope>
    <source>
        <strain evidence="5 6">NWHC:44797-103</strain>
    </source>
</reference>
<organism evidence="5 6">
    <name type="scientific">Malassezia vespertilionis</name>
    <dbReference type="NCBI Taxonomy" id="2020962"/>
    <lineage>
        <taxon>Eukaryota</taxon>
        <taxon>Fungi</taxon>
        <taxon>Dikarya</taxon>
        <taxon>Basidiomycota</taxon>
        <taxon>Ustilaginomycotina</taxon>
        <taxon>Malasseziomycetes</taxon>
        <taxon>Malasseziales</taxon>
        <taxon>Malasseziaceae</taxon>
        <taxon>Malassezia</taxon>
    </lineage>
</organism>
<dbReference type="PANTHER" id="PTHR24126">
    <property type="entry name" value="ANKYRIN REPEAT, PH AND SEC7 DOMAIN CONTAINING PROTEIN SECG-RELATED"/>
    <property type="match status" value="1"/>
</dbReference>
<evidence type="ECO:0000256" key="1">
    <source>
        <dbReference type="ARBA" id="ARBA00022737"/>
    </source>
</evidence>
<dbReference type="EMBL" id="KZ454988">
    <property type="protein sequence ID" value="PKI84901.1"/>
    <property type="molecule type" value="Genomic_DNA"/>
</dbReference>
<proteinExistence type="predicted"/>
<feature type="compositionally biased region" description="Basic and acidic residues" evidence="4">
    <location>
        <begin position="215"/>
        <end position="225"/>
    </location>
</feature>
<dbReference type="PANTHER" id="PTHR24126:SF14">
    <property type="entry name" value="ANK_REP_REGION DOMAIN-CONTAINING PROTEIN"/>
    <property type="match status" value="1"/>
</dbReference>
<dbReference type="SMART" id="SM00248">
    <property type="entry name" value="ANK"/>
    <property type="match status" value="3"/>
</dbReference>
<dbReference type="SUPFAM" id="SSF48403">
    <property type="entry name" value="Ankyrin repeat"/>
    <property type="match status" value="1"/>
</dbReference>
<name>A0A2N1JEC3_9BASI</name>
<keyword evidence="2 3" id="KW-0040">ANK repeat</keyword>
<feature type="repeat" description="ANK" evidence="3">
    <location>
        <begin position="48"/>
        <end position="69"/>
    </location>
</feature>
<evidence type="ECO:0000256" key="2">
    <source>
        <dbReference type="ARBA" id="ARBA00023043"/>
    </source>
</evidence>
<feature type="region of interest" description="Disordered" evidence="4">
    <location>
        <begin position="200"/>
        <end position="225"/>
    </location>
</feature>
<dbReference type="AlphaFoldDB" id="A0A2N1JEC3"/>
<dbReference type="InterPro" id="IPR002110">
    <property type="entry name" value="Ankyrin_rpt"/>
</dbReference>
<sequence length="225" mass="25062">MGVTAEQADNVLWAARVGDAEAMQEILKEIFTDEKEAFRAALVLENEAKNTPLHFAAANGHKEVLDLLLPNADISVLLHRNTSGNTPMHWAAFNGHSALVEALVDRIDAAEQEDTALAATRRNEEFVREMERYDTDAKKAVLEGESKNDVAAERERHVEMQRERAIWDVRNDAGRGPMSEAQMADREEVVQLLLSRLARVDKESATDASSAAESMEEKTEQLSIH</sequence>
<evidence type="ECO:0000313" key="5">
    <source>
        <dbReference type="EMBL" id="PKI84901.1"/>
    </source>
</evidence>
<evidence type="ECO:0000256" key="4">
    <source>
        <dbReference type="SAM" id="MobiDB-lite"/>
    </source>
</evidence>
<accession>A0A2N1JEC3</accession>
<dbReference type="STRING" id="2020962.A0A2N1JEC3"/>
<dbReference type="Gene3D" id="1.25.40.20">
    <property type="entry name" value="Ankyrin repeat-containing domain"/>
    <property type="match status" value="1"/>
</dbReference>
<feature type="repeat" description="ANK" evidence="3">
    <location>
        <begin position="83"/>
        <end position="115"/>
    </location>
</feature>
<evidence type="ECO:0000313" key="6">
    <source>
        <dbReference type="Proteomes" id="UP000232875"/>
    </source>
</evidence>